<dbReference type="RefSeq" id="WP_075621862.1">
    <property type="nucleotide sequence ID" value="NZ_CP015607.1"/>
</dbReference>
<protein>
    <submittedName>
        <fullName evidence="2">Fe-S oxidoreductase</fullName>
    </submittedName>
</protein>
<organism evidence="2 3">
    <name type="scientific">Bacillus safensis</name>
    <dbReference type="NCBI Taxonomy" id="561879"/>
    <lineage>
        <taxon>Bacteria</taxon>
        <taxon>Bacillati</taxon>
        <taxon>Bacillota</taxon>
        <taxon>Bacilli</taxon>
        <taxon>Bacillales</taxon>
        <taxon>Bacillaceae</taxon>
        <taxon>Bacillus</taxon>
    </lineage>
</organism>
<dbReference type="Pfam" id="PF06276">
    <property type="entry name" value="FhuF"/>
    <property type="match status" value="1"/>
</dbReference>
<sequence length="247" mass="28373">MRPEWVERELLDFGVHITNGPMTSDRTLAALFSEAAVMRLLEAEKEAMHAPNLAVAASMFSKRYAYLAVSSSLYLMTLYDGVYQFPPAACAFREDRKIELDETASSFVPLEGDRHEWREKVVRALFTECVTPLLDVLNRTSKLSYRILWENVAVRINSLYRSMMREAEEPAVKQRMREDYLYLKQASGDVFGAQQNPFQHSLNLDDSLLETSNRKTCCMYYKLEKKSESLDYCLVCPLEQKKGTACS</sequence>
<gene>
    <name evidence="2" type="ORF">BSA145_05415</name>
</gene>
<proteinExistence type="predicted"/>
<evidence type="ECO:0000313" key="2">
    <source>
        <dbReference type="EMBL" id="APT45407.1"/>
    </source>
</evidence>
<evidence type="ECO:0000313" key="3">
    <source>
        <dbReference type="Proteomes" id="UP000185426"/>
    </source>
</evidence>
<dbReference type="EMBL" id="CP015607">
    <property type="protein sequence ID" value="APT45407.1"/>
    <property type="molecule type" value="Genomic_DNA"/>
</dbReference>
<name>A0A1L6ZFU9_BACIA</name>
<reference evidence="2 3" key="1">
    <citation type="submission" date="2016-05" db="EMBL/GenBank/DDBJ databases">
        <title>Complete Genome and Methylome Analysis of Psychrotrophic Bacterial Isolates from Antarctic Lake Untersee.</title>
        <authorList>
            <person name="Fomenkov A."/>
            <person name="Akimov V.N."/>
            <person name="Vasilyeva L.V."/>
            <person name="Andersen D."/>
            <person name="Vincze T."/>
            <person name="Roberts R.J."/>
        </authorList>
    </citation>
    <scope>NUCLEOTIDE SEQUENCE [LARGE SCALE GENOMIC DNA]</scope>
    <source>
        <strain evidence="2 3">U14-5</strain>
    </source>
</reference>
<dbReference type="GO" id="GO:0003824">
    <property type="term" value="F:catalytic activity"/>
    <property type="evidence" value="ECO:0007669"/>
    <property type="project" value="UniProtKB-ARBA"/>
</dbReference>
<dbReference type="Proteomes" id="UP000185426">
    <property type="component" value="Chromosome"/>
</dbReference>
<feature type="domain" description="Aerobactin siderophore biosynthesis IucA/IucC-like C-terminal" evidence="1">
    <location>
        <begin position="59"/>
        <end position="201"/>
    </location>
</feature>
<evidence type="ECO:0000259" key="1">
    <source>
        <dbReference type="Pfam" id="PF06276"/>
    </source>
</evidence>
<accession>A0A1L6ZFU9</accession>
<dbReference type="InterPro" id="IPR022770">
    <property type="entry name" value="IucA/IucC-like_C"/>
</dbReference>
<dbReference type="AlphaFoldDB" id="A0A1L6ZFU9"/>